<dbReference type="PANTHER" id="PTHR34512:SF30">
    <property type="entry name" value="OUTER MEMBRANE PROTEIN ASSEMBLY FACTOR BAMB"/>
    <property type="match status" value="1"/>
</dbReference>
<name>A0A5J4QAB1_9ZZZZ</name>
<feature type="non-terminal residue" evidence="2">
    <location>
        <position position="287"/>
    </location>
</feature>
<dbReference type="Gene3D" id="2.130.10.10">
    <property type="entry name" value="YVTN repeat-like/Quinoprotein amine dehydrogenase"/>
    <property type="match status" value="1"/>
</dbReference>
<dbReference type="InterPro" id="IPR002372">
    <property type="entry name" value="PQQ_rpt_dom"/>
</dbReference>
<protein>
    <submittedName>
        <fullName evidence="2">Outer membrane protein assembly factor BamB</fullName>
    </submittedName>
</protein>
<feature type="domain" description="Pyrrolo-quinoline quinone repeat" evidence="1">
    <location>
        <begin position="112"/>
        <end position="209"/>
    </location>
</feature>
<dbReference type="AlphaFoldDB" id="A0A5J4QAB1"/>
<sequence>MKKWTSVVLSVLFLSLSILPVLGQENSQWRGKKRDGVYEETGLLKKWAETGPQLLWSYDGLGEGHTSVAIANDKIYITGMTDSIGVLYIFNLDGKLLNKKPYGLEWNANYNGSRSTVNVNDGRLYIFTGRGVLLCLDEKNLDVVWSKNVLTDFDGNNLTFGMAESPLIIGDVIYATPGGKENNMVALSKKTGELIWSSKGTGKPSTYCSPQYISDLEIPMIVNAIDSSLVAFNAKTGDLIWEVDQKNPYGMSPNTPLYTDGMLFSTTGGGIGSVLLRLTNGGKSVEK</sequence>
<dbReference type="SMART" id="SM00564">
    <property type="entry name" value="PQQ"/>
    <property type="match status" value="4"/>
</dbReference>
<accession>A0A5J4QAB1</accession>
<dbReference type="EMBL" id="SNRY01004333">
    <property type="protein sequence ID" value="KAA6318008.1"/>
    <property type="molecule type" value="Genomic_DNA"/>
</dbReference>
<organism evidence="2">
    <name type="scientific">termite gut metagenome</name>
    <dbReference type="NCBI Taxonomy" id="433724"/>
    <lineage>
        <taxon>unclassified sequences</taxon>
        <taxon>metagenomes</taxon>
        <taxon>organismal metagenomes</taxon>
    </lineage>
</organism>
<dbReference type="InterPro" id="IPR015943">
    <property type="entry name" value="WD40/YVTN_repeat-like_dom_sf"/>
</dbReference>
<dbReference type="SUPFAM" id="SSF50998">
    <property type="entry name" value="Quinoprotein alcohol dehydrogenase-like"/>
    <property type="match status" value="1"/>
</dbReference>
<proteinExistence type="predicted"/>
<reference evidence="2" key="1">
    <citation type="submission" date="2019-03" db="EMBL/GenBank/DDBJ databases">
        <title>Single cell metagenomics reveals metabolic interactions within the superorganism composed of flagellate Streblomastix strix and complex community of Bacteroidetes bacteria on its surface.</title>
        <authorList>
            <person name="Treitli S.C."/>
            <person name="Kolisko M."/>
            <person name="Husnik F."/>
            <person name="Keeling P."/>
            <person name="Hampl V."/>
        </authorList>
    </citation>
    <scope>NUCLEOTIDE SEQUENCE</scope>
    <source>
        <strain evidence="2">STM</strain>
    </source>
</reference>
<evidence type="ECO:0000313" key="2">
    <source>
        <dbReference type="EMBL" id="KAA6318008.1"/>
    </source>
</evidence>
<dbReference type="InterPro" id="IPR018391">
    <property type="entry name" value="PQQ_b-propeller_rpt"/>
</dbReference>
<comment type="caution">
    <text evidence="2">The sequence shown here is derived from an EMBL/GenBank/DDBJ whole genome shotgun (WGS) entry which is preliminary data.</text>
</comment>
<gene>
    <name evidence="2" type="ORF">EZS27_031928</name>
</gene>
<dbReference type="PANTHER" id="PTHR34512">
    <property type="entry name" value="CELL SURFACE PROTEIN"/>
    <property type="match status" value="1"/>
</dbReference>
<evidence type="ECO:0000259" key="1">
    <source>
        <dbReference type="Pfam" id="PF13360"/>
    </source>
</evidence>
<dbReference type="InterPro" id="IPR011047">
    <property type="entry name" value="Quinoprotein_ADH-like_sf"/>
</dbReference>
<dbReference type="Pfam" id="PF13360">
    <property type="entry name" value="PQQ_2"/>
    <property type="match status" value="1"/>
</dbReference>